<dbReference type="InterPro" id="IPR051472">
    <property type="entry name" value="T3SS_Stator/FliH"/>
</dbReference>
<evidence type="ECO:0000256" key="1">
    <source>
        <dbReference type="ARBA" id="ARBA00003041"/>
    </source>
</evidence>
<evidence type="ECO:0000313" key="9">
    <source>
        <dbReference type="EMBL" id="MEA9356807.1"/>
    </source>
</evidence>
<feature type="domain" description="Flagellar assembly protein FliH/Type III secretion system HrpE" evidence="8">
    <location>
        <begin position="127"/>
        <end position="255"/>
    </location>
</feature>
<dbReference type="PANTHER" id="PTHR34982">
    <property type="entry name" value="YOP PROTEINS TRANSLOCATION PROTEIN L"/>
    <property type="match status" value="1"/>
</dbReference>
<dbReference type="EMBL" id="JAYGJQ010000002">
    <property type="protein sequence ID" value="MEA9356807.1"/>
    <property type="molecule type" value="Genomic_DNA"/>
</dbReference>
<evidence type="ECO:0000259" key="8">
    <source>
        <dbReference type="Pfam" id="PF02108"/>
    </source>
</evidence>
<evidence type="ECO:0000256" key="7">
    <source>
        <dbReference type="ARBA" id="ARBA00023225"/>
    </source>
</evidence>
<keyword evidence="4" id="KW-0813">Transport</keyword>
<dbReference type="PANTHER" id="PTHR34982:SF1">
    <property type="entry name" value="FLAGELLAR ASSEMBLY PROTEIN FLIH"/>
    <property type="match status" value="1"/>
</dbReference>
<keyword evidence="5" id="KW-1005">Bacterial flagellum biogenesis</keyword>
<evidence type="ECO:0000256" key="6">
    <source>
        <dbReference type="ARBA" id="ARBA00022927"/>
    </source>
</evidence>
<accession>A0ABU5VW37</accession>
<protein>
    <recommendedName>
        <fullName evidence="3">Flagellar assembly protein FliH</fullName>
    </recommendedName>
</protein>
<comment type="similarity">
    <text evidence="2">Belongs to the FliH family.</text>
</comment>
<evidence type="ECO:0000313" key="10">
    <source>
        <dbReference type="Proteomes" id="UP001302274"/>
    </source>
</evidence>
<proteinExistence type="inferred from homology"/>
<reference evidence="9 10" key="1">
    <citation type="submission" date="2023-11" db="EMBL/GenBank/DDBJ databases">
        <title>A Novel Polar Bacteriovorax (B. antarcticus) Isolated from the Biocrust in Antarctica.</title>
        <authorList>
            <person name="Mun W."/>
            <person name="Choi S.Y."/>
            <person name="Mitchell R.J."/>
        </authorList>
    </citation>
    <scope>NUCLEOTIDE SEQUENCE [LARGE SCALE GENOMIC DNA]</scope>
    <source>
        <strain evidence="9 10">PP10</strain>
    </source>
</reference>
<evidence type="ECO:0000256" key="2">
    <source>
        <dbReference type="ARBA" id="ARBA00006602"/>
    </source>
</evidence>
<comment type="function">
    <text evidence="1">Needed for flagellar regrowth and assembly.</text>
</comment>
<dbReference type="InterPro" id="IPR018035">
    <property type="entry name" value="Flagellar_FliH/T3SS_HrpE"/>
</dbReference>
<dbReference type="RefSeq" id="WP_323576703.1">
    <property type="nucleotide sequence ID" value="NZ_JAYGJQ010000002.1"/>
</dbReference>
<dbReference type="Proteomes" id="UP001302274">
    <property type="component" value="Unassembled WGS sequence"/>
</dbReference>
<keyword evidence="10" id="KW-1185">Reference proteome</keyword>
<sequence>MVKSTAEVQEYTFHNFNEVEEGSETVKLFEFKPLLTNSQTIEKNEFQKVIKTEREFAKSTQFKVNPIVEEYRGFKEQENREYEDRVEAEVQRRVAEIQDEAFKAGFDEGVNQGREEIFVEMRSVVDQKLENFSHMVTSVLKTQENILAKQKTEMYQLLRNLSKWIVLRELQEDGKYIERLLERLLLEMQVRNNLLIQVNSDDFASMPEVLEHVQGRLGEMKNVRVEIDSGVKSRGIVIESENGIINATMEEQFKSLDKLFEDVLNKV</sequence>
<evidence type="ECO:0000256" key="4">
    <source>
        <dbReference type="ARBA" id="ARBA00022448"/>
    </source>
</evidence>
<keyword evidence="6" id="KW-0653">Protein transport</keyword>
<organism evidence="9 10">
    <name type="scientific">Bacteriovorax antarcticus</name>
    <dbReference type="NCBI Taxonomy" id="3088717"/>
    <lineage>
        <taxon>Bacteria</taxon>
        <taxon>Pseudomonadati</taxon>
        <taxon>Bdellovibrionota</taxon>
        <taxon>Bacteriovoracia</taxon>
        <taxon>Bacteriovoracales</taxon>
        <taxon>Bacteriovoracaceae</taxon>
        <taxon>Bacteriovorax</taxon>
    </lineage>
</organism>
<dbReference type="Pfam" id="PF02108">
    <property type="entry name" value="FliH"/>
    <property type="match status" value="1"/>
</dbReference>
<gene>
    <name evidence="9" type="ORF">SHI21_11350</name>
</gene>
<evidence type="ECO:0000256" key="5">
    <source>
        <dbReference type="ARBA" id="ARBA00022795"/>
    </source>
</evidence>
<keyword evidence="7" id="KW-1006">Bacterial flagellum protein export</keyword>
<comment type="caution">
    <text evidence="9">The sequence shown here is derived from an EMBL/GenBank/DDBJ whole genome shotgun (WGS) entry which is preliminary data.</text>
</comment>
<evidence type="ECO:0000256" key="3">
    <source>
        <dbReference type="ARBA" id="ARBA00016507"/>
    </source>
</evidence>
<name>A0ABU5VW37_9BACT</name>